<accession>Q7R742</accession>
<name>Q7R742_PLAYO</name>
<sequence length="135" mass="14808">MADCGNCWNGCPGSRRIRCRELPAGLRRLLHRHLDFQSDTGHAPRQACGGSLRPTPRRHGMRHLRKTGTPGLLFRPSAFRRNVWRRPLTRDDLAGPTRTGHPAGGGEHAPPAALSSISADELPYPLEVPRPGSQA</sequence>
<evidence type="ECO:0000256" key="1">
    <source>
        <dbReference type="SAM" id="MobiDB-lite"/>
    </source>
</evidence>
<dbReference type="EMBL" id="AABL01002903">
    <property type="protein sequence ID" value="EAA20270.1"/>
    <property type="molecule type" value="Genomic_DNA"/>
</dbReference>
<keyword evidence="3" id="KW-1185">Reference proteome</keyword>
<dbReference type="Proteomes" id="UP000008553">
    <property type="component" value="Unassembled WGS sequence"/>
</dbReference>
<dbReference type="AlphaFoldDB" id="Q7R742"/>
<proteinExistence type="predicted"/>
<evidence type="ECO:0000313" key="3">
    <source>
        <dbReference type="Proteomes" id="UP000008553"/>
    </source>
</evidence>
<dbReference type="PaxDb" id="73239-Q7R742"/>
<protein>
    <submittedName>
        <fullName evidence="2">Uncharacterized protein</fullName>
    </submittedName>
</protein>
<organism evidence="2 3">
    <name type="scientific">Plasmodium yoelii yoelii</name>
    <dbReference type="NCBI Taxonomy" id="73239"/>
    <lineage>
        <taxon>Eukaryota</taxon>
        <taxon>Sar</taxon>
        <taxon>Alveolata</taxon>
        <taxon>Apicomplexa</taxon>
        <taxon>Aconoidasida</taxon>
        <taxon>Haemosporida</taxon>
        <taxon>Plasmodiidae</taxon>
        <taxon>Plasmodium</taxon>
        <taxon>Plasmodium (Vinckeia)</taxon>
    </lineage>
</organism>
<evidence type="ECO:0000313" key="2">
    <source>
        <dbReference type="EMBL" id="EAA20270.1"/>
    </source>
</evidence>
<feature type="compositionally biased region" description="Basic residues" evidence="1">
    <location>
        <begin position="55"/>
        <end position="66"/>
    </location>
</feature>
<gene>
    <name evidence="2" type="ORF">PY07746</name>
</gene>
<comment type="caution">
    <text evidence="2">The sequence shown here is derived from an EMBL/GenBank/DDBJ whole genome shotgun (WGS) entry which is preliminary data.</text>
</comment>
<dbReference type="InParanoid" id="Q7R742"/>
<feature type="region of interest" description="Disordered" evidence="1">
    <location>
        <begin position="38"/>
        <end position="72"/>
    </location>
</feature>
<reference evidence="2 3" key="1">
    <citation type="journal article" date="2002" name="Nature">
        <title>Genome sequence and comparative analysis of the model rodent malaria parasite Plasmodium yoelii yoelii.</title>
        <authorList>
            <person name="Carlton J.M."/>
            <person name="Angiuoli S.V."/>
            <person name="Suh B.B."/>
            <person name="Kooij T.W."/>
            <person name="Pertea M."/>
            <person name="Silva J.C."/>
            <person name="Ermolaeva M.D."/>
            <person name="Allen J.E."/>
            <person name="Selengut J.D."/>
            <person name="Koo H.L."/>
            <person name="Peterson J.D."/>
            <person name="Pop M."/>
            <person name="Kosack D.S."/>
            <person name="Shumway M.F."/>
            <person name="Bidwell S.L."/>
            <person name="Shallom S.J."/>
            <person name="van Aken S.E."/>
            <person name="Riedmuller S.B."/>
            <person name="Feldblyum T.V."/>
            <person name="Cho J.K."/>
            <person name="Quackenbush J."/>
            <person name="Sedegah M."/>
            <person name="Shoaibi A."/>
            <person name="Cummings L.M."/>
            <person name="Florens L."/>
            <person name="Yates J.R."/>
            <person name="Raine J.D."/>
            <person name="Sinden R.E."/>
            <person name="Harris M.A."/>
            <person name="Cunningham D.A."/>
            <person name="Preiser P.R."/>
            <person name="Bergman L.W."/>
            <person name="Vaidya A.B."/>
            <person name="van Lin L.H."/>
            <person name="Janse C.J."/>
            <person name="Waters A.P."/>
            <person name="Smith H.O."/>
            <person name="White O.R."/>
            <person name="Salzberg S.L."/>
            <person name="Venter J.C."/>
            <person name="Fraser C.M."/>
            <person name="Hoffman S.L."/>
            <person name="Gardner M.J."/>
            <person name="Carucci D.J."/>
        </authorList>
    </citation>
    <scope>NUCLEOTIDE SEQUENCE [LARGE SCALE GENOMIC DNA]</scope>
    <source>
        <strain evidence="2 3">17XNL</strain>
    </source>
</reference>
<feature type="region of interest" description="Disordered" evidence="1">
    <location>
        <begin position="85"/>
        <end position="135"/>
    </location>
</feature>